<evidence type="ECO:0000256" key="3">
    <source>
        <dbReference type="ARBA" id="ARBA00015416"/>
    </source>
</evidence>
<comment type="catalytic activity">
    <reaction evidence="1">
        <text>(S)-4-amino-5-oxopentanoate = 5-aminolevulinate</text>
        <dbReference type="Rhea" id="RHEA:14265"/>
        <dbReference type="ChEBI" id="CHEBI:57501"/>
        <dbReference type="ChEBI" id="CHEBI:356416"/>
        <dbReference type="EC" id="5.4.3.8"/>
    </reaction>
</comment>
<keyword evidence="9" id="KW-0032">Aminotransferase</keyword>
<comment type="caution">
    <text evidence="9">The sequence shown here is derived from an EMBL/GenBank/DDBJ whole genome shotgun (WGS) entry which is preliminary data.</text>
</comment>
<dbReference type="Gene3D" id="3.40.640.10">
    <property type="entry name" value="Type I PLP-dependent aspartate aminotransferase-like (Major domain)"/>
    <property type="match status" value="1"/>
</dbReference>
<dbReference type="InterPro" id="IPR015422">
    <property type="entry name" value="PyrdxlP-dep_Trfase_small"/>
</dbReference>
<dbReference type="InterPro" id="IPR005814">
    <property type="entry name" value="Aminotrans_3"/>
</dbReference>
<feature type="region of interest" description="Disordered" evidence="8">
    <location>
        <begin position="1"/>
        <end position="27"/>
    </location>
</feature>
<dbReference type="RefSeq" id="WP_005557597.1">
    <property type="nucleotide sequence ID" value="NZ_AOIB01000028.1"/>
</dbReference>
<dbReference type="GO" id="GO:0042286">
    <property type="term" value="F:glutamate-1-semialdehyde 2,1-aminomutase activity"/>
    <property type="evidence" value="ECO:0007669"/>
    <property type="project" value="UniProtKB-EC"/>
</dbReference>
<evidence type="ECO:0000256" key="4">
    <source>
        <dbReference type="ARBA" id="ARBA00022898"/>
    </source>
</evidence>
<evidence type="ECO:0000256" key="2">
    <source>
        <dbReference type="ARBA" id="ARBA00001933"/>
    </source>
</evidence>
<comment type="similarity">
    <text evidence="7">Belongs to the class-III pyridoxal-phosphate-dependent aminotransferase family.</text>
</comment>
<dbReference type="Gene3D" id="3.90.1150.10">
    <property type="entry name" value="Aspartate Aminotransferase, domain 1"/>
    <property type="match status" value="1"/>
</dbReference>
<proteinExistence type="inferred from homology"/>
<feature type="compositionally biased region" description="Basic and acidic residues" evidence="8">
    <location>
        <begin position="8"/>
        <end position="27"/>
    </location>
</feature>
<dbReference type="PANTHER" id="PTHR43713">
    <property type="entry name" value="GLUTAMATE-1-SEMIALDEHYDE 2,1-AMINOMUTASE"/>
    <property type="match status" value="1"/>
</dbReference>
<dbReference type="STRING" id="1227497.C491_14952"/>
<evidence type="ECO:0000256" key="7">
    <source>
        <dbReference type="RuleBase" id="RU003560"/>
    </source>
</evidence>
<accession>L9X462</accession>
<protein>
    <recommendedName>
        <fullName evidence="3">Glutamate-1-semialdehyde 2,1-aminomutase</fullName>
    </recommendedName>
    <alternativeName>
        <fullName evidence="6">Glutamate-1-semialdehyde aminotransferase</fullName>
    </alternativeName>
</protein>
<keyword evidence="4 7" id="KW-0663">Pyridoxal phosphate</keyword>
<dbReference type="AlphaFoldDB" id="L9X462"/>
<dbReference type="GO" id="GO:0008483">
    <property type="term" value="F:transaminase activity"/>
    <property type="evidence" value="ECO:0007669"/>
    <property type="project" value="UniProtKB-KW"/>
</dbReference>
<evidence type="ECO:0000313" key="9">
    <source>
        <dbReference type="EMBL" id="ELY56256.1"/>
    </source>
</evidence>
<dbReference type="CDD" id="cd00610">
    <property type="entry name" value="OAT_like"/>
    <property type="match status" value="1"/>
</dbReference>
<dbReference type="PANTHER" id="PTHR43713:SF3">
    <property type="entry name" value="GLUTAMATE-1-SEMIALDEHYDE 2,1-AMINOMUTASE 1, CHLOROPLASTIC-RELATED"/>
    <property type="match status" value="1"/>
</dbReference>
<dbReference type="InterPro" id="IPR015424">
    <property type="entry name" value="PyrdxlP-dep_Trfase"/>
</dbReference>
<comment type="cofactor">
    <cofactor evidence="2">
        <name>pyridoxal 5'-phosphate</name>
        <dbReference type="ChEBI" id="CHEBI:597326"/>
    </cofactor>
</comment>
<dbReference type="GO" id="GO:0030170">
    <property type="term" value="F:pyridoxal phosphate binding"/>
    <property type="evidence" value="ECO:0007669"/>
    <property type="project" value="InterPro"/>
</dbReference>
<evidence type="ECO:0000313" key="10">
    <source>
        <dbReference type="Proteomes" id="UP000011688"/>
    </source>
</evidence>
<keyword evidence="10" id="KW-1185">Reference proteome</keyword>
<gene>
    <name evidence="9" type="ORF">C491_14952</name>
</gene>
<dbReference type="Pfam" id="PF00202">
    <property type="entry name" value="Aminotran_3"/>
    <property type="match status" value="1"/>
</dbReference>
<sequence>MSGDSADPYDRYRDRTPASAELSERAKRVLPGGDTRSVTYHGPYPSFFTEASGATVTTADGETLLDFLNNYTQSVLGHAPEAPVEAACDRLQHGNDVAAPNEDIVELAERLVDRISSVEQVRFGNSGTEGTMNAIRGAMAWTERDRILKVEGGYHGTHDTVEVAVGDESAHEGIPDSVKKRVDAVPFNDTEALKNRFECAGEEYACFILEPIMGVGGMIPAEESYLETARDLTAAADSLLLFDEVMSFRLAPGGAQERYGVEPDLTALGKLIGGGLPIGAFGGREDVMSQFHPETGGLKHSGTFNGNPATMAAGAALLDQYDADRIEALNERGDRFRERLQGIGDVSDRPVRITGDGSLFQIHVTDEPVTDYESSTAGEPPLEDLFIRMRNDGILLAPRGMGNLSTAIEDEHTDTFLDAFEEAIDRIPEANSTTAV</sequence>
<keyword evidence="5 9" id="KW-0413">Isomerase</keyword>
<dbReference type="EMBL" id="AOIB01000028">
    <property type="protein sequence ID" value="ELY56256.1"/>
    <property type="molecule type" value="Genomic_DNA"/>
</dbReference>
<evidence type="ECO:0000256" key="6">
    <source>
        <dbReference type="ARBA" id="ARBA00031365"/>
    </source>
</evidence>
<dbReference type="Proteomes" id="UP000011688">
    <property type="component" value="Unassembled WGS sequence"/>
</dbReference>
<evidence type="ECO:0000256" key="5">
    <source>
        <dbReference type="ARBA" id="ARBA00023235"/>
    </source>
</evidence>
<organism evidence="9 10">
    <name type="scientific">Natronococcus amylolyticus DSM 10524</name>
    <dbReference type="NCBI Taxonomy" id="1227497"/>
    <lineage>
        <taxon>Archaea</taxon>
        <taxon>Methanobacteriati</taxon>
        <taxon>Methanobacteriota</taxon>
        <taxon>Stenosarchaea group</taxon>
        <taxon>Halobacteria</taxon>
        <taxon>Halobacteriales</taxon>
        <taxon>Natrialbaceae</taxon>
        <taxon>Natronococcus</taxon>
    </lineage>
</organism>
<dbReference type="eggNOG" id="arCOG00918">
    <property type="taxonomic scope" value="Archaea"/>
</dbReference>
<dbReference type="OrthoDB" id="6524at2157"/>
<evidence type="ECO:0000256" key="8">
    <source>
        <dbReference type="SAM" id="MobiDB-lite"/>
    </source>
</evidence>
<dbReference type="InterPro" id="IPR015421">
    <property type="entry name" value="PyrdxlP-dep_Trfase_major"/>
</dbReference>
<keyword evidence="9" id="KW-0808">Transferase</keyword>
<dbReference type="PATRIC" id="fig|1227497.3.peg.3049"/>
<evidence type="ECO:0000256" key="1">
    <source>
        <dbReference type="ARBA" id="ARBA00001579"/>
    </source>
</evidence>
<reference evidence="9 10" key="1">
    <citation type="journal article" date="2014" name="PLoS Genet.">
        <title>Phylogenetically driven sequencing of extremely halophilic archaea reveals strategies for static and dynamic osmo-response.</title>
        <authorList>
            <person name="Becker E.A."/>
            <person name="Seitzer P.M."/>
            <person name="Tritt A."/>
            <person name="Larsen D."/>
            <person name="Krusor M."/>
            <person name="Yao A.I."/>
            <person name="Wu D."/>
            <person name="Madern D."/>
            <person name="Eisen J.A."/>
            <person name="Darling A.E."/>
            <person name="Facciotti M.T."/>
        </authorList>
    </citation>
    <scope>NUCLEOTIDE SEQUENCE [LARGE SCALE GENOMIC DNA]</scope>
    <source>
        <strain evidence="9 10">DSM 10524</strain>
    </source>
</reference>
<name>L9X462_9EURY</name>
<dbReference type="SUPFAM" id="SSF53383">
    <property type="entry name" value="PLP-dependent transferases"/>
    <property type="match status" value="1"/>
</dbReference>